<evidence type="ECO:0000313" key="4">
    <source>
        <dbReference type="Proteomes" id="UP000696931"/>
    </source>
</evidence>
<dbReference type="SMART" id="SM00028">
    <property type="entry name" value="TPR"/>
    <property type="match status" value="3"/>
</dbReference>
<protein>
    <submittedName>
        <fullName evidence="3">Tetratricopeptide repeat protein</fullName>
    </submittedName>
</protein>
<dbReference type="Gene3D" id="1.25.40.10">
    <property type="entry name" value="Tetratricopeptide repeat domain"/>
    <property type="match status" value="2"/>
</dbReference>
<dbReference type="Pfam" id="PF13174">
    <property type="entry name" value="TPR_6"/>
    <property type="match status" value="2"/>
</dbReference>
<name>A0A933WC79_UNCEI</name>
<dbReference type="InterPro" id="IPR019734">
    <property type="entry name" value="TPR_rpt"/>
</dbReference>
<comment type="caution">
    <text evidence="3">The sequence shown here is derived from an EMBL/GenBank/DDBJ whole genome shotgun (WGS) entry which is preliminary data.</text>
</comment>
<dbReference type="EMBL" id="JACRIW010000115">
    <property type="protein sequence ID" value="MBI5171014.1"/>
    <property type="molecule type" value="Genomic_DNA"/>
</dbReference>
<feature type="compositionally biased region" description="Pro residues" evidence="2">
    <location>
        <begin position="504"/>
        <end position="517"/>
    </location>
</feature>
<dbReference type="PROSITE" id="PS50005">
    <property type="entry name" value="TPR"/>
    <property type="match status" value="1"/>
</dbReference>
<feature type="region of interest" description="Disordered" evidence="2">
    <location>
        <begin position="479"/>
        <end position="528"/>
    </location>
</feature>
<accession>A0A933WC79</accession>
<reference evidence="3" key="1">
    <citation type="submission" date="2020-07" db="EMBL/GenBank/DDBJ databases">
        <title>Huge and variable diversity of episymbiotic CPR bacteria and DPANN archaea in groundwater ecosystems.</title>
        <authorList>
            <person name="He C.Y."/>
            <person name="Keren R."/>
            <person name="Whittaker M."/>
            <person name="Farag I.F."/>
            <person name="Doudna J."/>
            <person name="Cate J.H.D."/>
            <person name="Banfield J.F."/>
        </authorList>
    </citation>
    <scope>NUCLEOTIDE SEQUENCE</scope>
    <source>
        <strain evidence="3">NC_groundwater_1813_Pr3_B-0.1um_71_17</strain>
    </source>
</reference>
<proteinExistence type="predicted"/>
<dbReference type="InterPro" id="IPR011990">
    <property type="entry name" value="TPR-like_helical_dom_sf"/>
</dbReference>
<evidence type="ECO:0000313" key="3">
    <source>
        <dbReference type="EMBL" id="MBI5171014.1"/>
    </source>
</evidence>
<evidence type="ECO:0000256" key="1">
    <source>
        <dbReference type="PROSITE-ProRule" id="PRU00339"/>
    </source>
</evidence>
<evidence type="ECO:0000256" key="2">
    <source>
        <dbReference type="SAM" id="MobiDB-lite"/>
    </source>
</evidence>
<keyword evidence="1" id="KW-0802">TPR repeat</keyword>
<gene>
    <name evidence="3" type="ORF">HZA61_16130</name>
</gene>
<dbReference type="SUPFAM" id="SSF48452">
    <property type="entry name" value="TPR-like"/>
    <property type="match status" value="1"/>
</dbReference>
<organism evidence="3 4">
    <name type="scientific">Eiseniibacteriota bacterium</name>
    <dbReference type="NCBI Taxonomy" id="2212470"/>
    <lineage>
        <taxon>Bacteria</taxon>
        <taxon>Candidatus Eiseniibacteriota</taxon>
    </lineage>
</organism>
<feature type="repeat" description="TPR" evidence="1">
    <location>
        <begin position="210"/>
        <end position="243"/>
    </location>
</feature>
<feature type="region of interest" description="Disordered" evidence="2">
    <location>
        <begin position="423"/>
        <end position="444"/>
    </location>
</feature>
<dbReference type="AlphaFoldDB" id="A0A933WC79"/>
<sequence>MIGQYSKSKWVDDAYLMWAKNLIGRDDPLQTINMLQNFAAQFPKSDLRPEAEFYLGLAYRNARKYAPAVNSFDAFIAQVNKHPLLPYAHYERSKALMSLQRYREAAEAAGVVLQRWPKHLLADRALRQRAEARLQQGDYLGAREDFRVIGKRAVSEADRFDFFMREVDCLESAREFDQALALLRGELSHTPPPPAPVPGQLPPAGSDHFARLTMRIGTVQLLAGKYDAAVAEYRKVLTDYPKTAIAAEAQYRIAYGYESVADDFERAQQEYALVKDQFGMSNYTQQAQTRSDDLSRIMQYRKGGAGADSLEKRAEAGFLTAERFLFQLEKPERALEEYARVVTEYPKTAAAGRALNAQAWVLRRKLDRPGAADSLNWRVIREYPATEAQIAARDYLEAAGQTVPDSLIQFPVPKVPERDTTAAAEAKPLTPVPANTPPLGFGPGVMSREDSLAWQRTRARMATAPGDSAMMHEMRILYPNDPRFGPGGPGGQGVQRDSLGRPINPYPPRGGLPPGIVPPDTTRRRDDR</sequence>
<dbReference type="Proteomes" id="UP000696931">
    <property type="component" value="Unassembled WGS sequence"/>
</dbReference>